<evidence type="ECO:0000313" key="1">
    <source>
        <dbReference type="EMBL" id="JAE19251.1"/>
    </source>
</evidence>
<sequence length="62" mass="7313">MHSFLFSRTKSMPYSLAERGKMHIYWRSQRFHAETPTKSVNCQANRGRIAEGKKTAWRPRST</sequence>
<dbReference type="EMBL" id="GBRH01178645">
    <property type="protein sequence ID" value="JAE19251.1"/>
    <property type="molecule type" value="Transcribed_RNA"/>
</dbReference>
<protein>
    <submittedName>
        <fullName evidence="1">Uncharacterized protein</fullName>
    </submittedName>
</protein>
<reference evidence="1" key="1">
    <citation type="submission" date="2014-09" db="EMBL/GenBank/DDBJ databases">
        <authorList>
            <person name="Magalhaes I.L.F."/>
            <person name="Oliveira U."/>
            <person name="Santos F.R."/>
            <person name="Vidigal T.H.D.A."/>
            <person name="Brescovit A.D."/>
            <person name="Santos A.J."/>
        </authorList>
    </citation>
    <scope>NUCLEOTIDE SEQUENCE</scope>
    <source>
        <tissue evidence="1">Shoot tissue taken approximately 20 cm above the soil surface</tissue>
    </source>
</reference>
<name>A0A0A9G9L9_ARUDO</name>
<reference evidence="1" key="2">
    <citation type="journal article" date="2015" name="Data Brief">
        <title>Shoot transcriptome of the giant reed, Arundo donax.</title>
        <authorList>
            <person name="Barrero R.A."/>
            <person name="Guerrero F.D."/>
            <person name="Moolhuijzen P."/>
            <person name="Goolsby J.A."/>
            <person name="Tidwell J."/>
            <person name="Bellgard S.E."/>
            <person name="Bellgard M.I."/>
        </authorList>
    </citation>
    <scope>NUCLEOTIDE SEQUENCE</scope>
    <source>
        <tissue evidence="1">Shoot tissue taken approximately 20 cm above the soil surface</tissue>
    </source>
</reference>
<dbReference type="AlphaFoldDB" id="A0A0A9G9L9"/>
<proteinExistence type="predicted"/>
<accession>A0A0A9G9L9</accession>
<organism evidence="1">
    <name type="scientific">Arundo donax</name>
    <name type="common">Giant reed</name>
    <name type="synonym">Donax arundinaceus</name>
    <dbReference type="NCBI Taxonomy" id="35708"/>
    <lineage>
        <taxon>Eukaryota</taxon>
        <taxon>Viridiplantae</taxon>
        <taxon>Streptophyta</taxon>
        <taxon>Embryophyta</taxon>
        <taxon>Tracheophyta</taxon>
        <taxon>Spermatophyta</taxon>
        <taxon>Magnoliopsida</taxon>
        <taxon>Liliopsida</taxon>
        <taxon>Poales</taxon>
        <taxon>Poaceae</taxon>
        <taxon>PACMAD clade</taxon>
        <taxon>Arundinoideae</taxon>
        <taxon>Arundineae</taxon>
        <taxon>Arundo</taxon>
    </lineage>
</organism>